<evidence type="ECO:0000256" key="3">
    <source>
        <dbReference type="ARBA" id="ARBA00022801"/>
    </source>
</evidence>
<feature type="domain" description="Oligopeptidase F N-terminal" evidence="8">
    <location>
        <begin position="114"/>
        <end position="183"/>
    </location>
</feature>
<dbReference type="GO" id="GO:0046872">
    <property type="term" value="F:metal ion binding"/>
    <property type="evidence" value="ECO:0007669"/>
    <property type="project" value="UniProtKB-UniRule"/>
</dbReference>
<dbReference type="InterPro" id="IPR013647">
    <property type="entry name" value="OligopepF_N_dom"/>
</dbReference>
<keyword evidence="5 6" id="KW-0482">Metalloprotease</keyword>
<keyword evidence="1 6" id="KW-0645">Protease</keyword>
<feature type="domain" description="Peptidase M3A/M3B catalytic" evidence="7">
    <location>
        <begin position="207"/>
        <end position="584"/>
    </location>
</feature>
<evidence type="ECO:0000259" key="7">
    <source>
        <dbReference type="Pfam" id="PF01432"/>
    </source>
</evidence>
<dbReference type="OrthoDB" id="9766487at2"/>
<reference evidence="9 10" key="2">
    <citation type="journal article" date="2016" name="Int. J. Syst. Evol. Microbiol.">
        <title>Paenibacillus bovis sp. nov., isolated from raw yak (Bos grunniens) milk.</title>
        <authorList>
            <person name="Gao C."/>
            <person name="Han J."/>
            <person name="Liu Z."/>
            <person name="Xu X."/>
            <person name="Hang F."/>
            <person name="Wu Z."/>
        </authorList>
    </citation>
    <scope>NUCLEOTIDE SEQUENCE [LARGE SCALE GENOMIC DNA]</scope>
    <source>
        <strain evidence="9 10">BD3526</strain>
    </source>
</reference>
<comment type="function">
    <text evidence="6">Has oligopeptidase activity and degrades a variety of small bioactive peptides.</text>
</comment>
<dbReference type="RefSeq" id="WP_060532444.1">
    <property type="nucleotide sequence ID" value="NZ_CP013023.1"/>
</dbReference>
<dbReference type="AlphaFoldDB" id="A0A172ZCW0"/>
<keyword evidence="3 6" id="KW-0378">Hydrolase</keyword>
<proteinExistence type="inferred from homology"/>
<dbReference type="Gene3D" id="1.10.1370.20">
    <property type="entry name" value="Oligoendopeptidase f, C-terminal domain"/>
    <property type="match status" value="1"/>
</dbReference>
<dbReference type="Proteomes" id="UP000078148">
    <property type="component" value="Chromosome"/>
</dbReference>
<dbReference type="InterPro" id="IPR045090">
    <property type="entry name" value="Pept_M3A_M3B"/>
</dbReference>
<evidence type="ECO:0000259" key="8">
    <source>
        <dbReference type="Pfam" id="PF08439"/>
    </source>
</evidence>
<comment type="cofactor">
    <cofactor evidence="6">
        <name>Zn(2+)</name>
        <dbReference type="ChEBI" id="CHEBI:29105"/>
    </cofactor>
    <text evidence="6">Binds 1 zinc ion.</text>
</comment>
<protein>
    <recommendedName>
        <fullName evidence="6">Oligopeptidase F</fullName>
        <ecNumber evidence="6">3.4.24.-</ecNumber>
    </recommendedName>
</protein>
<sequence length="600" mass="67544">MSKILTRSEVPVSSTWNISDLYATEADWEKDLRALQQLTDNIQSYQGRLGESAQTLYECLNQQESLIQKAMKIGSYASLQQSEDGTNPANMSRAARSGDVLSAVYARLTWIDSEILDLPEGTITQYVAGYPALAVYERSLNLLLDTRPHRLSPDVEATLAAMGEVTGAPYRIYLRSKLADMTFDDAVDQQGQVQPVSFRLYENAYEVSPDTELRRSSFASFTRTLSQYRNTIAETYATEVKKQIVLARLRGYESVTDMLLQPQQVTRDMYDNIHNVLLRELAPHMQRLARLKQRVLGLDRMTFCDLKAPLDPDYNPSVSFAEAENTVKEALQIMGTEYMAIMEEAFSSRWIDYADNVGKSTGAFCSSIYGEHAYILMAWADNMRNAFTLAHELGHAGHLTLAARNQRLSNYRPSLYYIEAPSTMNELLLADHLMKSSQDKQLRRWVILQLLSTYYHNFVTHLLEAELQRRVYDAAMHGQAITADWLSATKGEVLAGFWGDTVEIDEGARLTWMRQPHYYMGLYPYTYAAGLTASTAAMQQIRDEGQPAVDRWLTALKAGGSLPPLELMQLAGVDMSGPQPISTAADYVGSLISELESLYE</sequence>
<dbReference type="CDD" id="cd09609">
    <property type="entry name" value="M3B_PepF"/>
    <property type="match status" value="1"/>
</dbReference>
<dbReference type="EC" id="3.4.24.-" evidence="6"/>
<keyword evidence="10" id="KW-1185">Reference proteome</keyword>
<keyword evidence="2 6" id="KW-0479">Metal-binding</keyword>
<evidence type="ECO:0000313" key="10">
    <source>
        <dbReference type="Proteomes" id="UP000078148"/>
    </source>
</evidence>
<dbReference type="PANTHER" id="PTHR11804">
    <property type="entry name" value="PROTEASE M3 THIMET OLIGOPEPTIDASE-RELATED"/>
    <property type="match status" value="1"/>
</dbReference>
<evidence type="ECO:0000256" key="4">
    <source>
        <dbReference type="ARBA" id="ARBA00022833"/>
    </source>
</evidence>
<dbReference type="Pfam" id="PF08439">
    <property type="entry name" value="Peptidase_M3_N"/>
    <property type="match status" value="1"/>
</dbReference>
<dbReference type="GO" id="GO:0006508">
    <property type="term" value="P:proteolysis"/>
    <property type="evidence" value="ECO:0007669"/>
    <property type="project" value="UniProtKB-KW"/>
</dbReference>
<dbReference type="EMBL" id="CP013023">
    <property type="protein sequence ID" value="ANF95486.1"/>
    <property type="molecule type" value="Genomic_DNA"/>
</dbReference>
<dbReference type="Pfam" id="PF01432">
    <property type="entry name" value="Peptidase_M3"/>
    <property type="match status" value="1"/>
</dbReference>
<reference evidence="10" key="1">
    <citation type="submission" date="2015-10" db="EMBL/GenBank/DDBJ databases">
        <title>Genome of Paenibacillus bovis sp. nov.</title>
        <authorList>
            <person name="Wu Z."/>
            <person name="Gao C."/>
            <person name="Liu Z."/>
            <person name="Zheng H."/>
        </authorList>
    </citation>
    <scope>NUCLEOTIDE SEQUENCE [LARGE SCALE GENOMIC DNA]</scope>
    <source>
        <strain evidence="10">BD3526</strain>
    </source>
</reference>
<keyword evidence="4 6" id="KW-0862">Zinc</keyword>
<dbReference type="InterPro" id="IPR042088">
    <property type="entry name" value="OligoPept_F_C"/>
</dbReference>
<evidence type="ECO:0000313" key="9">
    <source>
        <dbReference type="EMBL" id="ANF95486.1"/>
    </source>
</evidence>
<dbReference type="GO" id="GO:0006518">
    <property type="term" value="P:peptide metabolic process"/>
    <property type="evidence" value="ECO:0007669"/>
    <property type="project" value="TreeGrafter"/>
</dbReference>
<dbReference type="PANTHER" id="PTHR11804:SF45">
    <property type="entry name" value="SIMILAR TO OLIGOENDOPEPTIDASE"/>
    <property type="match status" value="1"/>
</dbReference>
<dbReference type="KEGG" id="pbv:AR543_05305"/>
<dbReference type="InterPro" id="IPR001567">
    <property type="entry name" value="Pept_M3A_M3B_dom"/>
</dbReference>
<organism evidence="9 10">
    <name type="scientific">Paenibacillus bovis</name>
    <dbReference type="NCBI Taxonomy" id="1616788"/>
    <lineage>
        <taxon>Bacteria</taxon>
        <taxon>Bacillati</taxon>
        <taxon>Bacillota</taxon>
        <taxon>Bacilli</taxon>
        <taxon>Bacillales</taxon>
        <taxon>Paenibacillaceae</taxon>
        <taxon>Paenibacillus</taxon>
    </lineage>
</organism>
<dbReference type="SUPFAM" id="SSF55486">
    <property type="entry name" value="Metalloproteases ('zincins'), catalytic domain"/>
    <property type="match status" value="1"/>
</dbReference>
<dbReference type="NCBIfam" id="TIGR00181">
    <property type="entry name" value="pepF"/>
    <property type="match status" value="1"/>
</dbReference>
<evidence type="ECO:0000256" key="5">
    <source>
        <dbReference type="ARBA" id="ARBA00023049"/>
    </source>
</evidence>
<name>A0A172ZCW0_9BACL</name>
<evidence type="ECO:0000256" key="1">
    <source>
        <dbReference type="ARBA" id="ARBA00022670"/>
    </source>
</evidence>
<comment type="similarity">
    <text evidence="6">Belongs to the peptidase M3B family.</text>
</comment>
<accession>A0A172ZCW0</accession>
<dbReference type="InterPro" id="IPR004438">
    <property type="entry name" value="Peptidase_M3B"/>
</dbReference>
<evidence type="ECO:0000256" key="6">
    <source>
        <dbReference type="RuleBase" id="RU368091"/>
    </source>
</evidence>
<evidence type="ECO:0000256" key="2">
    <source>
        <dbReference type="ARBA" id="ARBA00022723"/>
    </source>
</evidence>
<dbReference type="InterPro" id="IPR034009">
    <property type="entry name" value="M3B_PepF_4"/>
</dbReference>
<gene>
    <name evidence="9" type="ORF">AR543_05305</name>
</gene>
<dbReference type="GO" id="GO:0004222">
    <property type="term" value="F:metalloendopeptidase activity"/>
    <property type="evidence" value="ECO:0007669"/>
    <property type="project" value="UniProtKB-UniRule"/>
</dbReference>
<dbReference type="Gene3D" id="1.20.140.70">
    <property type="entry name" value="Oligopeptidase f, N-terminal domain"/>
    <property type="match status" value="1"/>
</dbReference>